<gene>
    <name evidence="5" type="ORF">BMYO_0398</name>
</gene>
<protein>
    <submittedName>
        <fullName evidence="5">ABC transporter substrate-binding protein</fullName>
    </submittedName>
</protein>
<dbReference type="InterPro" id="IPR025997">
    <property type="entry name" value="SBP_2_dom"/>
</dbReference>
<dbReference type="Gene3D" id="3.40.50.2300">
    <property type="match status" value="2"/>
</dbReference>
<dbReference type="CDD" id="cd19994">
    <property type="entry name" value="PBP1_ChvE"/>
    <property type="match status" value="1"/>
</dbReference>
<dbReference type="EMBL" id="MWWW01000004">
    <property type="protein sequence ID" value="OZG61099.1"/>
    <property type="molecule type" value="Genomic_DNA"/>
</dbReference>
<keyword evidence="6" id="KW-1185">Reference proteome</keyword>
<evidence type="ECO:0000313" key="5">
    <source>
        <dbReference type="EMBL" id="OZG61099.1"/>
    </source>
</evidence>
<proteinExistence type="predicted"/>
<dbReference type="PANTHER" id="PTHR30036:SF1">
    <property type="entry name" value="D-XYLOSE-BINDING PERIPLASMIC PROTEIN"/>
    <property type="match status" value="1"/>
</dbReference>
<accession>A0A261FPN7</accession>
<dbReference type="OrthoDB" id="9773673at2"/>
<feature type="chain" id="PRO_5013011929" evidence="3">
    <location>
        <begin position="25"/>
        <end position="371"/>
    </location>
</feature>
<dbReference type="InterPro" id="IPR028082">
    <property type="entry name" value="Peripla_BP_I"/>
</dbReference>
<keyword evidence="2 3" id="KW-0732">Signal</keyword>
<dbReference type="SUPFAM" id="SSF53822">
    <property type="entry name" value="Periplasmic binding protein-like I"/>
    <property type="match status" value="1"/>
</dbReference>
<comment type="subcellular location">
    <subcellularLocation>
        <location evidence="1">Cell envelope</location>
    </subcellularLocation>
</comment>
<organism evidence="5 6">
    <name type="scientific">Bifidobacterium myosotis</name>
    <dbReference type="NCBI Taxonomy" id="1630166"/>
    <lineage>
        <taxon>Bacteria</taxon>
        <taxon>Bacillati</taxon>
        <taxon>Actinomycetota</taxon>
        <taxon>Actinomycetes</taxon>
        <taxon>Bifidobacteriales</taxon>
        <taxon>Bifidobacteriaceae</taxon>
        <taxon>Bifidobacterium</taxon>
    </lineage>
</organism>
<reference evidence="5 6" key="1">
    <citation type="journal article" date="2017" name="BMC Genomics">
        <title>Comparative genomic and phylogenomic analyses of the Bifidobacteriaceae family.</title>
        <authorList>
            <person name="Lugli G.A."/>
            <person name="Milani C."/>
            <person name="Turroni F."/>
            <person name="Duranti S."/>
            <person name="Mancabelli L."/>
            <person name="Mangifesta M."/>
            <person name="Ferrario C."/>
            <person name="Modesto M."/>
            <person name="Mattarelli P."/>
            <person name="Jiri K."/>
            <person name="van Sinderen D."/>
            <person name="Ventura M."/>
        </authorList>
    </citation>
    <scope>NUCLEOTIDE SEQUENCE [LARGE SCALE GENOMIC DNA]</scope>
    <source>
        <strain evidence="5 6">DSM 100196</strain>
    </source>
</reference>
<dbReference type="Pfam" id="PF13407">
    <property type="entry name" value="Peripla_BP_4"/>
    <property type="match status" value="1"/>
</dbReference>
<feature type="domain" description="Periplasmic binding protein" evidence="4">
    <location>
        <begin position="46"/>
        <end position="325"/>
    </location>
</feature>
<dbReference type="AlphaFoldDB" id="A0A261FPN7"/>
<sequence length="371" mass="39691">MNKWTKVLGVVAATAMLVPLAACGGGTRGSTTAGGDGGSGDTVKVGISMPEQMLERWKIDGENLKKQLEGYGYEVTLQYADGKTDLQTSQIQNMANNGMNYVVIASIDGTATGAAAEQVAANGGKVIAYDRLIMNTDAVDYYATFSLEDVGKMQGEYIEQKLGLKDGQKGPFNVELMAGSPTDNNAGYYFKGAWDVLGPYFKSGVLQSKSGKVPSSADDWQSIGIDNWDRQKAQNEMENRINSFYNDGTKLDAVLAQNDAEATGTYNTVEAAGWDYYPIITGQDAEKANVQAIVQGKQAMTVYKDTRELAKATAEMIKALVDGKEPEAPDTFNNGNKDVPSQLLTPVTVDKDNLKEVLVDGGYISAADAGL</sequence>
<dbReference type="GO" id="GO:0030288">
    <property type="term" value="C:outer membrane-bounded periplasmic space"/>
    <property type="evidence" value="ECO:0007669"/>
    <property type="project" value="TreeGrafter"/>
</dbReference>
<evidence type="ECO:0000256" key="1">
    <source>
        <dbReference type="ARBA" id="ARBA00004196"/>
    </source>
</evidence>
<evidence type="ECO:0000313" key="6">
    <source>
        <dbReference type="Proteomes" id="UP000216871"/>
    </source>
</evidence>
<name>A0A261FPN7_9BIFI</name>
<dbReference type="Proteomes" id="UP000216871">
    <property type="component" value="Unassembled WGS sequence"/>
</dbReference>
<feature type="signal peptide" evidence="3">
    <location>
        <begin position="1"/>
        <end position="24"/>
    </location>
</feature>
<evidence type="ECO:0000259" key="4">
    <source>
        <dbReference type="Pfam" id="PF13407"/>
    </source>
</evidence>
<evidence type="ECO:0000256" key="2">
    <source>
        <dbReference type="ARBA" id="ARBA00022729"/>
    </source>
</evidence>
<dbReference type="GO" id="GO:0030246">
    <property type="term" value="F:carbohydrate binding"/>
    <property type="evidence" value="ECO:0007669"/>
    <property type="project" value="TreeGrafter"/>
</dbReference>
<dbReference type="PANTHER" id="PTHR30036">
    <property type="entry name" value="D-XYLOSE-BINDING PERIPLASMIC PROTEIN"/>
    <property type="match status" value="1"/>
</dbReference>
<dbReference type="InterPro" id="IPR050555">
    <property type="entry name" value="Bact_Solute-Bind_Prot2"/>
</dbReference>
<evidence type="ECO:0000256" key="3">
    <source>
        <dbReference type="SAM" id="SignalP"/>
    </source>
</evidence>
<dbReference type="RefSeq" id="WP_094666931.1">
    <property type="nucleotide sequence ID" value="NZ_MWWW01000004.1"/>
</dbReference>
<comment type="caution">
    <text evidence="5">The sequence shown here is derived from an EMBL/GenBank/DDBJ whole genome shotgun (WGS) entry which is preliminary data.</text>
</comment>